<gene>
    <name evidence="1" type="ORF">SBWP25_0009</name>
</gene>
<sequence length="376" mass="42523">MTEVKSLSITAHSYRHRGWVWDDRGVYEIFKPYMKLPLWIDRILTNRYGTDLYAVGKTDGLNNTVHLGPIRTAHLDIPESFPERKARYHCRVHANNGFRVLAERIRAKKPDANKTPRPLWRQRMTKPWEPGTLKGEWLLDSKLVKEVKLKTTPPAWADRLWVSTSGNTDTFVWVDSKAKGYEHGGELHTATHAEGVKGSQVSGVFEHDSVVCSSDCHWQLAGVRKKTAWVPEPEVVKPEPVAPAGTATGRVPSLSPLLAAPYGSRDIYKELAESLGTSRGAAEIRAQLQPFVLTQPKSFASDFAAMERLMMAYCVRDVLGTPKPPVGVKPRNLHDEERANALDEAMVRYLNEDLPFPIEWATEWNELRARLNKEQK</sequence>
<evidence type="ECO:0000313" key="1">
    <source>
        <dbReference type="EMBL" id="CBH51579.1"/>
    </source>
</evidence>
<name>D2EBR3_9CAUD</name>
<dbReference type="KEGG" id="vg:8673573"/>
<dbReference type="Proteomes" id="UP000001906">
    <property type="component" value="Segment"/>
</dbReference>
<dbReference type="RefSeq" id="YP_003345474.1">
    <property type="nucleotide sequence ID" value="NC_013638.1"/>
</dbReference>
<dbReference type="EMBL" id="FN594518">
    <property type="protein sequence ID" value="CBH51579.1"/>
    <property type="molecule type" value="Genomic_DNA"/>
</dbReference>
<proteinExistence type="predicted"/>
<accession>D2EBR3</accession>
<keyword evidence="2" id="KW-1185">Reference proteome</keyword>
<evidence type="ECO:0000313" key="2">
    <source>
        <dbReference type="Proteomes" id="UP000001906"/>
    </source>
</evidence>
<reference evidence="1 2" key="1">
    <citation type="journal article" date="2010" name="Nature">
        <title>Antagonistic coevolution accelerates molecular evolution.</title>
        <authorList>
            <person name="Paterson S."/>
            <person name="Vogwill T."/>
            <person name="Buckling A."/>
            <person name="Benmayor R."/>
            <person name="Spiers A.J."/>
            <person name="Thomson N.R."/>
            <person name="Quail M."/>
            <person name="Smith F."/>
            <person name="Walker D."/>
            <person name="Libberton B."/>
            <person name="Fenton A."/>
            <person name="Hall N."/>
            <person name="Brockhurst M.A."/>
        </authorList>
    </citation>
    <scope>NUCLEOTIDE SEQUENCE [LARGE SCALE GENOMIC DNA]</scope>
    <source>
        <strain evidence="2">phi 2</strain>
    </source>
</reference>
<protein>
    <submittedName>
        <fullName evidence="1">Hypothetical phage protein</fullName>
    </submittedName>
</protein>
<dbReference type="GeneID" id="8673573"/>
<organism evidence="1 2">
    <name type="scientific">Pseudomonas phage phi2</name>
    <dbReference type="NCBI Taxonomy" id="1450169"/>
    <lineage>
        <taxon>Viruses</taxon>
        <taxon>Duplodnaviria</taxon>
        <taxon>Heunggongvirae</taxon>
        <taxon>Uroviricota</taxon>
        <taxon>Caudoviricetes</taxon>
        <taxon>Autographivirales</taxon>
        <taxon>Autoscriptoviridae</taxon>
        <taxon>Tunggulvirus</taxon>
        <taxon>Tunggulvirus f2</taxon>
    </lineage>
</organism>